<dbReference type="CDD" id="cd17574">
    <property type="entry name" value="REC_OmpR"/>
    <property type="match status" value="1"/>
</dbReference>
<protein>
    <recommendedName>
        <fullName evidence="1">Stage 0 sporulation protein A homolog</fullName>
    </recommendedName>
</protein>
<name>A0A212J7R1_9FIRM</name>
<feature type="modified residue" description="4-aspartylphosphate" evidence="8">
    <location>
        <position position="54"/>
    </location>
</feature>
<evidence type="ECO:0000256" key="9">
    <source>
        <dbReference type="PROSITE-ProRule" id="PRU01091"/>
    </source>
</evidence>
<dbReference type="InterPro" id="IPR039420">
    <property type="entry name" value="WalR-like"/>
</dbReference>
<dbReference type="Gene3D" id="3.40.50.2300">
    <property type="match status" value="1"/>
</dbReference>
<dbReference type="Gene3D" id="1.10.10.10">
    <property type="entry name" value="Winged helix-like DNA-binding domain superfamily/Winged helix DNA-binding domain"/>
    <property type="match status" value="1"/>
</dbReference>
<keyword evidence="3" id="KW-0902">Two-component regulatory system</keyword>
<evidence type="ECO:0000259" key="11">
    <source>
        <dbReference type="PROSITE" id="PS51755"/>
    </source>
</evidence>
<dbReference type="CDD" id="cd00383">
    <property type="entry name" value="trans_reg_C"/>
    <property type="match status" value="1"/>
</dbReference>
<comment type="function">
    <text evidence="7">May play the central regulatory role in sporulation. It may be an element of the effector pathway responsible for the activation of sporulation genes in response to nutritional stress. Spo0A may act in concert with spo0H (a sigma factor) to control the expression of some genes that are critical to the sporulation process.</text>
</comment>
<sequence length="228" mass="25503">MKRAKILMVEDEANVLSMNREYLEHEGYEVASASSVAQARFLLEEHAPDLILLDVMLPDGLGWDFCAELRKKTNAPIIYLTSRDENESVVKGLLQGGDDYVTKPYDMSVLGARVAAQLRRAGLTAQRLLEFPPLAIDTLTGEVTLSGRPVSLTKKELQLLTCFVRFPGQRLSCEEIYRRAWGEGSADASRTITVHITNLRKKLGMDGGGWFEIRSSGKEGYIFSKVRY</sequence>
<evidence type="ECO:0000256" key="2">
    <source>
        <dbReference type="ARBA" id="ARBA00022553"/>
    </source>
</evidence>
<dbReference type="AlphaFoldDB" id="A0A212J7R1"/>
<dbReference type="PROSITE" id="PS51755">
    <property type="entry name" value="OMPR_PHOB"/>
    <property type="match status" value="1"/>
</dbReference>
<evidence type="ECO:0000256" key="4">
    <source>
        <dbReference type="ARBA" id="ARBA00023015"/>
    </source>
</evidence>
<evidence type="ECO:0000256" key="6">
    <source>
        <dbReference type="ARBA" id="ARBA00023163"/>
    </source>
</evidence>
<dbReference type="InterPro" id="IPR036388">
    <property type="entry name" value="WH-like_DNA-bd_sf"/>
</dbReference>
<keyword evidence="4" id="KW-0805">Transcription regulation</keyword>
<dbReference type="Pfam" id="PF00072">
    <property type="entry name" value="Response_reg"/>
    <property type="match status" value="1"/>
</dbReference>
<dbReference type="InterPro" id="IPR011006">
    <property type="entry name" value="CheY-like_superfamily"/>
</dbReference>
<evidence type="ECO:0000256" key="8">
    <source>
        <dbReference type="PROSITE-ProRule" id="PRU00169"/>
    </source>
</evidence>
<evidence type="ECO:0000313" key="12">
    <source>
        <dbReference type="EMBL" id="SBV95497.1"/>
    </source>
</evidence>
<feature type="domain" description="Response regulatory" evidence="10">
    <location>
        <begin position="5"/>
        <end position="118"/>
    </location>
</feature>
<gene>
    <name evidence="12" type="ORF">KL86CLO1_10654</name>
</gene>
<dbReference type="Gene3D" id="6.10.250.690">
    <property type="match status" value="1"/>
</dbReference>
<keyword evidence="5 9" id="KW-0238">DNA-binding</keyword>
<dbReference type="InterPro" id="IPR001867">
    <property type="entry name" value="OmpR/PhoB-type_DNA-bd"/>
</dbReference>
<proteinExistence type="predicted"/>
<feature type="domain" description="OmpR/PhoB-type" evidence="11">
    <location>
        <begin position="126"/>
        <end position="225"/>
    </location>
</feature>
<evidence type="ECO:0000256" key="1">
    <source>
        <dbReference type="ARBA" id="ARBA00018672"/>
    </source>
</evidence>
<dbReference type="GO" id="GO:0032993">
    <property type="term" value="C:protein-DNA complex"/>
    <property type="evidence" value="ECO:0007669"/>
    <property type="project" value="TreeGrafter"/>
</dbReference>
<dbReference type="PANTHER" id="PTHR48111">
    <property type="entry name" value="REGULATOR OF RPOS"/>
    <property type="match status" value="1"/>
</dbReference>
<keyword evidence="2 8" id="KW-0597">Phosphoprotein</keyword>
<feature type="DNA-binding region" description="OmpR/PhoB-type" evidence="9">
    <location>
        <begin position="126"/>
        <end position="225"/>
    </location>
</feature>
<dbReference type="SMART" id="SM00448">
    <property type="entry name" value="REC"/>
    <property type="match status" value="1"/>
</dbReference>
<dbReference type="SUPFAM" id="SSF52172">
    <property type="entry name" value="CheY-like"/>
    <property type="match status" value="1"/>
</dbReference>
<evidence type="ECO:0000256" key="5">
    <source>
        <dbReference type="ARBA" id="ARBA00023125"/>
    </source>
</evidence>
<evidence type="ECO:0000256" key="3">
    <source>
        <dbReference type="ARBA" id="ARBA00023012"/>
    </source>
</evidence>
<dbReference type="SMART" id="SM00862">
    <property type="entry name" value="Trans_reg_C"/>
    <property type="match status" value="1"/>
</dbReference>
<dbReference type="PANTHER" id="PTHR48111:SF1">
    <property type="entry name" value="TWO-COMPONENT RESPONSE REGULATOR ORR33"/>
    <property type="match status" value="1"/>
</dbReference>
<dbReference type="GO" id="GO:0006355">
    <property type="term" value="P:regulation of DNA-templated transcription"/>
    <property type="evidence" value="ECO:0007669"/>
    <property type="project" value="InterPro"/>
</dbReference>
<organism evidence="12">
    <name type="scientific">uncultured Eubacteriales bacterium</name>
    <dbReference type="NCBI Taxonomy" id="172733"/>
    <lineage>
        <taxon>Bacteria</taxon>
        <taxon>Bacillati</taxon>
        <taxon>Bacillota</taxon>
        <taxon>Clostridia</taxon>
        <taxon>Eubacteriales</taxon>
        <taxon>environmental samples</taxon>
    </lineage>
</organism>
<dbReference type="EMBL" id="FLUN01000001">
    <property type="protein sequence ID" value="SBV95497.1"/>
    <property type="molecule type" value="Genomic_DNA"/>
</dbReference>
<dbReference type="PROSITE" id="PS50110">
    <property type="entry name" value="RESPONSE_REGULATORY"/>
    <property type="match status" value="1"/>
</dbReference>
<dbReference type="GO" id="GO:0000156">
    <property type="term" value="F:phosphorelay response regulator activity"/>
    <property type="evidence" value="ECO:0007669"/>
    <property type="project" value="TreeGrafter"/>
</dbReference>
<dbReference type="Pfam" id="PF00486">
    <property type="entry name" value="Trans_reg_C"/>
    <property type="match status" value="1"/>
</dbReference>
<reference evidence="12" key="1">
    <citation type="submission" date="2016-04" db="EMBL/GenBank/DDBJ databases">
        <authorList>
            <person name="Evans L.H."/>
            <person name="Alamgir A."/>
            <person name="Owens N."/>
            <person name="Weber N.D."/>
            <person name="Virtaneva K."/>
            <person name="Barbian K."/>
            <person name="Babar A."/>
            <person name="Rosenke K."/>
        </authorList>
    </citation>
    <scope>NUCLEOTIDE SEQUENCE</scope>
    <source>
        <strain evidence="12">86</strain>
    </source>
</reference>
<dbReference type="InterPro" id="IPR001789">
    <property type="entry name" value="Sig_transdc_resp-reg_receiver"/>
</dbReference>
<dbReference type="GO" id="GO:0005829">
    <property type="term" value="C:cytosol"/>
    <property type="evidence" value="ECO:0007669"/>
    <property type="project" value="TreeGrafter"/>
</dbReference>
<evidence type="ECO:0000256" key="7">
    <source>
        <dbReference type="ARBA" id="ARBA00024867"/>
    </source>
</evidence>
<evidence type="ECO:0000259" key="10">
    <source>
        <dbReference type="PROSITE" id="PS50110"/>
    </source>
</evidence>
<keyword evidence="6" id="KW-0804">Transcription</keyword>
<accession>A0A212J7R1</accession>
<dbReference type="GO" id="GO:0000976">
    <property type="term" value="F:transcription cis-regulatory region binding"/>
    <property type="evidence" value="ECO:0007669"/>
    <property type="project" value="TreeGrafter"/>
</dbReference>